<dbReference type="Proteomes" id="UP001566476">
    <property type="component" value="Unassembled WGS sequence"/>
</dbReference>
<reference evidence="2 3" key="1">
    <citation type="submission" date="2024-07" db="EMBL/GenBank/DDBJ databases">
        <authorList>
            <person name="Thanompreechachai J."/>
            <person name="Duangmal K."/>
        </authorList>
    </citation>
    <scope>NUCLEOTIDE SEQUENCE [LARGE SCALE GENOMIC DNA]</scope>
    <source>
        <strain evidence="2 3">TBRC 1896</strain>
    </source>
</reference>
<protein>
    <submittedName>
        <fullName evidence="2">GDSL-type esterase/lipase family protein</fullName>
    </submittedName>
</protein>
<dbReference type="Gene3D" id="3.40.50.1110">
    <property type="entry name" value="SGNH hydrolase"/>
    <property type="match status" value="1"/>
</dbReference>
<organism evidence="2 3">
    <name type="scientific">Kineococcus mangrovi</name>
    <dbReference type="NCBI Taxonomy" id="1660183"/>
    <lineage>
        <taxon>Bacteria</taxon>
        <taxon>Bacillati</taxon>
        <taxon>Actinomycetota</taxon>
        <taxon>Actinomycetes</taxon>
        <taxon>Kineosporiales</taxon>
        <taxon>Kineosporiaceae</taxon>
        <taxon>Kineococcus</taxon>
    </lineage>
</organism>
<dbReference type="Pfam" id="PF08310">
    <property type="entry name" value="LGFP"/>
    <property type="match status" value="4"/>
</dbReference>
<evidence type="ECO:0000313" key="3">
    <source>
        <dbReference type="Proteomes" id="UP001566476"/>
    </source>
</evidence>
<dbReference type="InterPro" id="IPR013830">
    <property type="entry name" value="SGNH_hydro"/>
</dbReference>
<dbReference type="CDD" id="cd00229">
    <property type="entry name" value="SGNH_hydrolase"/>
    <property type="match status" value="1"/>
</dbReference>
<evidence type="ECO:0000313" key="2">
    <source>
        <dbReference type="EMBL" id="MEZ0493173.1"/>
    </source>
</evidence>
<dbReference type="RefSeq" id="WP_370719403.1">
    <property type="nucleotide sequence ID" value="NZ_JBGGTQ010000005.1"/>
</dbReference>
<gene>
    <name evidence="2" type="ORF">AB2L28_13100</name>
</gene>
<dbReference type="SUPFAM" id="SSF52266">
    <property type="entry name" value="SGNH hydrolase"/>
    <property type="match status" value="1"/>
</dbReference>
<sequence length="427" mass="45449">MTGDFARKYSTLGGRASWLGPCLSNEGPVSKGGTAQPFRGGSLYWSQVTGSHTISGAIRDHYAGLAWENSSLGFPTTDEFDVRGGRGQHFEGGSIYWSPATGAHDVTGAIREKWAASGWENSSLGYPLTSQTSLPRAGGRVQHFQGGSVYWTPATGAHAVGGAIQGAWAGAGYEWGKLGYPTSDEFDVPGGKRSTFQGGSITWDAATGATTTTVLPRMAVIGDSITYGACGGTAQVVPATVPAVGTACFGWPGSTSDEMQAFIQNQTFRSAWPGMSTPLPTVDLRRAIADSDILVVGLGTNDSLRDRAPFPTRSWPAGDVAPAPSGHVPVGNGYFDQKIDYFMDLAAGKPVYWYNVGFNGTDPSTNGFFRARNDRLDAATRRWPNLHVMDWSAIVKAHPEFIQDEVHPDEAGRSARWALLTTSVGQR</sequence>
<dbReference type="EMBL" id="JBGGTQ010000005">
    <property type="protein sequence ID" value="MEZ0493173.1"/>
    <property type="molecule type" value="Genomic_DNA"/>
</dbReference>
<comment type="caution">
    <text evidence="2">The sequence shown here is derived from an EMBL/GenBank/DDBJ whole genome shotgun (WGS) entry which is preliminary data.</text>
</comment>
<name>A0ABV4I3C3_9ACTN</name>
<keyword evidence="3" id="KW-1185">Reference proteome</keyword>
<proteinExistence type="predicted"/>
<dbReference type="InterPro" id="IPR013207">
    <property type="entry name" value="LGFP"/>
</dbReference>
<dbReference type="InterPro" id="IPR036514">
    <property type="entry name" value="SGNH_hydro_sf"/>
</dbReference>
<feature type="domain" description="SGNH hydrolase-type esterase" evidence="1">
    <location>
        <begin position="220"/>
        <end position="412"/>
    </location>
</feature>
<accession>A0ABV4I3C3</accession>
<evidence type="ECO:0000259" key="1">
    <source>
        <dbReference type="Pfam" id="PF13472"/>
    </source>
</evidence>
<dbReference type="Pfam" id="PF13472">
    <property type="entry name" value="Lipase_GDSL_2"/>
    <property type="match status" value="1"/>
</dbReference>